<proteinExistence type="predicted"/>
<name>A0AC58TTF8_TOBAC</name>
<dbReference type="RefSeq" id="XP_075100512.1">
    <property type="nucleotide sequence ID" value="XM_075244411.1"/>
</dbReference>
<sequence>MGDTSARNEIEETSQNASITKETAAHLEQTLLRFREELEQVRNLASLSITLVAADANNQNHTTPPPAQPAHTQACNTCNNTLLLIPEPQNTTDDQNAPIFVDTVPHYAQPISDTPESYSKDSLIQNLAAELKRLTNRVQGVEDSKGMEGLNYEDLCVQPDVELPEGYKPPKFKMFDGTGDHKVYLRMYYDKLVGVERDEKIRMKLFMRSLKGDALSWYISQDAKKWTSWVIMASNFMDRFRFNTENLPDDQQYYERLMLIEGQKFSNIIKLGERIEEGIKNGMVTNLEALQATNKALQSGGTSKEKDVNSMIAAQRNNSSMKQYTAIAEPIDQLYEKLKAADYVTPIPAVTPENPSQWINPNKTCTYHSGMKGHTIDECRSLKNKIQNLTDNKIIIAKEPAPNVRNNPLPDHKGRSIHMIDIEDDWDPKGSIRLIAEGDEPQKSAVALNPIVVQIQPSKEDVVNVSVPLEFEAPPAKVPKPIEDYTAEARRKGKTHTREAVAAQGMTRTGRVYTPEHLAESSKQASGRPVKTGPDDLWRKIQANEYSVVEQLNKTPAQISILALLQSSETHKNALMKILSEAYVPSNITGGEMANMVGQGLHEVKDGDISVKAFDGSQRSTIGEISLCL</sequence>
<reference evidence="1" key="1">
    <citation type="journal article" date="2014" name="Nat. Commun.">
        <title>The tobacco genome sequence and its comparison with those of tomato and potato.</title>
        <authorList>
            <person name="Sierro N."/>
            <person name="Battey J.N."/>
            <person name="Ouadi S."/>
            <person name="Bakaher N."/>
            <person name="Bovet L."/>
            <person name="Willig A."/>
            <person name="Goepfert S."/>
            <person name="Peitsch M.C."/>
            <person name="Ivanov N.V."/>
        </authorList>
    </citation>
    <scope>NUCLEOTIDE SEQUENCE [LARGE SCALE GENOMIC DNA]</scope>
</reference>
<evidence type="ECO:0000313" key="1">
    <source>
        <dbReference type="Proteomes" id="UP000790787"/>
    </source>
</evidence>
<organism evidence="1 2">
    <name type="scientific">Nicotiana tabacum</name>
    <name type="common">Common tobacco</name>
    <dbReference type="NCBI Taxonomy" id="4097"/>
    <lineage>
        <taxon>Eukaryota</taxon>
        <taxon>Viridiplantae</taxon>
        <taxon>Streptophyta</taxon>
        <taxon>Embryophyta</taxon>
        <taxon>Tracheophyta</taxon>
        <taxon>Spermatophyta</taxon>
        <taxon>Magnoliopsida</taxon>
        <taxon>eudicotyledons</taxon>
        <taxon>Gunneridae</taxon>
        <taxon>Pentapetalae</taxon>
        <taxon>asterids</taxon>
        <taxon>lamiids</taxon>
        <taxon>Solanales</taxon>
        <taxon>Solanaceae</taxon>
        <taxon>Nicotianoideae</taxon>
        <taxon>Nicotianeae</taxon>
        <taxon>Nicotiana</taxon>
    </lineage>
</organism>
<evidence type="ECO:0000313" key="2">
    <source>
        <dbReference type="RefSeq" id="XP_075100512.1"/>
    </source>
</evidence>
<dbReference type="Proteomes" id="UP000790787">
    <property type="component" value="Chromosome 3"/>
</dbReference>
<keyword evidence="1" id="KW-1185">Reference proteome</keyword>
<reference evidence="2" key="2">
    <citation type="submission" date="2025-08" db="UniProtKB">
        <authorList>
            <consortium name="RefSeq"/>
        </authorList>
    </citation>
    <scope>IDENTIFICATION</scope>
    <source>
        <tissue evidence="2">Leaf</tissue>
    </source>
</reference>
<accession>A0AC58TTF8</accession>
<gene>
    <name evidence="2" type="primary">LOC142176496</name>
</gene>
<protein>
    <submittedName>
        <fullName evidence="2">Uncharacterized protein LOC142176496</fullName>
    </submittedName>
</protein>